<gene>
    <name evidence="1" type="ORF">PILCRDRAFT_47607</name>
</gene>
<dbReference type="AlphaFoldDB" id="A0A0C3CIY8"/>
<feature type="non-terminal residue" evidence="1">
    <location>
        <position position="1"/>
    </location>
</feature>
<name>A0A0C3CIY8_PILCF</name>
<evidence type="ECO:0000313" key="1">
    <source>
        <dbReference type="EMBL" id="KIM89657.1"/>
    </source>
</evidence>
<keyword evidence="2" id="KW-1185">Reference proteome</keyword>
<dbReference type="HOGENOM" id="CLU_115938_0_0_1"/>
<dbReference type="Proteomes" id="UP000054166">
    <property type="component" value="Unassembled WGS sequence"/>
</dbReference>
<reference evidence="2" key="2">
    <citation type="submission" date="2015-01" db="EMBL/GenBank/DDBJ databases">
        <title>Evolutionary Origins and Diversification of the Mycorrhizal Mutualists.</title>
        <authorList>
            <consortium name="DOE Joint Genome Institute"/>
            <consortium name="Mycorrhizal Genomics Consortium"/>
            <person name="Kohler A."/>
            <person name="Kuo A."/>
            <person name="Nagy L.G."/>
            <person name="Floudas D."/>
            <person name="Copeland A."/>
            <person name="Barry K.W."/>
            <person name="Cichocki N."/>
            <person name="Veneault-Fourrey C."/>
            <person name="LaButti K."/>
            <person name="Lindquist E.A."/>
            <person name="Lipzen A."/>
            <person name="Lundell T."/>
            <person name="Morin E."/>
            <person name="Murat C."/>
            <person name="Riley R."/>
            <person name="Ohm R."/>
            <person name="Sun H."/>
            <person name="Tunlid A."/>
            <person name="Henrissat B."/>
            <person name="Grigoriev I.V."/>
            <person name="Hibbett D.S."/>
            <person name="Martin F."/>
        </authorList>
    </citation>
    <scope>NUCLEOTIDE SEQUENCE [LARGE SCALE GENOMIC DNA]</scope>
    <source>
        <strain evidence="2">F 1598</strain>
    </source>
</reference>
<dbReference type="InParanoid" id="A0A0C3CIY8"/>
<organism evidence="1 2">
    <name type="scientific">Piloderma croceum (strain F 1598)</name>
    <dbReference type="NCBI Taxonomy" id="765440"/>
    <lineage>
        <taxon>Eukaryota</taxon>
        <taxon>Fungi</taxon>
        <taxon>Dikarya</taxon>
        <taxon>Basidiomycota</taxon>
        <taxon>Agaricomycotina</taxon>
        <taxon>Agaricomycetes</taxon>
        <taxon>Agaricomycetidae</taxon>
        <taxon>Atheliales</taxon>
        <taxon>Atheliaceae</taxon>
        <taxon>Piloderma</taxon>
    </lineage>
</organism>
<reference evidence="1 2" key="1">
    <citation type="submission" date="2014-04" db="EMBL/GenBank/DDBJ databases">
        <authorList>
            <consortium name="DOE Joint Genome Institute"/>
            <person name="Kuo A."/>
            <person name="Tarkka M."/>
            <person name="Buscot F."/>
            <person name="Kohler A."/>
            <person name="Nagy L.G."/>
            <person name="Floudas D."/>
            <person name="Copeland A."/>
            <person name="Barry K.W."/>
            <person name="Cichocki N."/>
            <person name="Veneault-Fourrey C."/>
            <person name="LaButti K."/>
            <person name="Lindquist E.A."/>
            <person name="Lipzen A."/>
            <person name="Lundell T."/>
            <person name="Morin E."/>
            <person name="Murat C."/>
            <person name="Sun H."/>
            <person name="Tunlid A."/>
            <person name="Henrissat B."/>
            <person name="Grigoriev I.V."/>
            <person name="Hibbett D.S."/>
            <person name="Martin F."/>
            <person name="Nordberg H.P."/>
            <person name="Cantor M.N."/>
            <person name="Hua S.X."/>
        </authorList>
    </citation>
    <scope>NUCLEOTIDE SEQUENCE [LARGE SCALE GENOMIC DNA]</scope>
    <source>
        <strain evidence="1 2">F 1598</strain>
    </source>
</reference>
<dbReference type="OrthoDB" id="3032844at2759"/>
<evidence type="ECO:0000313" key="2">
    <source>
        <dbReference type="Proteomes" id="UP000054166"/>
    </source>
</evidence>
<proteinExistence type="predicted"/>
<accession>A0A0C3CIY8</accession>
<dbReference type="EMBL" id="KN832974">
    <property type="protein sequence ID" value="KIM89657.1"/>
    <property type="molecule type" value="Genomic_DNA"/>
</dbReference>
<sequence>STNFGDVATSGVQDVSAILPLLGTEQCERHIACAMERGFLYAAGTPMSVFGSLGIVKAGFAALWVSLEGGKFHGPRQLRNAGFYPTGIIEKLTYEFDTNESIYVAENRIRNILHQ</sequence>
<protein>
    <submittedName>
        <fullName evidence="1">Uncharacterized protein</fullName>
    </submittedName>
</protein>
<feature type="non-terminal residue" evidence="1">
    <location>
        <position position="115"/>
    </location>
</feature>